<dbReference type="PROSITE" id="PS51514">
    <property type="entry name" value="BRX"/>
    <property type="match status" value="1"/>
</dbReference>
<reference evidence="7" key="1">
    <citation type="submission" date="2013-09" db="EMBL/GenBank/DDBJ databases">
        <title>Corchorus olitorius genome sequencing.</title>
        <authorList>
            <person name="Alam M."/>
            <person name="Haque M.S."/>
            <person name="Islam M.S."/>
            <person name="Emdad E.M."/>
            <person name="Islam M.M."/>
            <person name="Ahmed B."/>
            <person name="Halim A."/>
            <person name="Hossen Q.M.M."/>
            <person name="Hossain M.Z."/>
            <person name="Ahmed R."/>
            <person name="Khan M.M."/>
            <person name="Islam R."/>
            <person name="Rashid M.M."/>
            <person name="Khan S.A."/>
            <person name="Rahman M.S."/>
            <person name="Alam M."/>
            <person name="Yahiya A.S."/>
            <person name="Khan M.S."/>
            <person name="Azam M.S."/>
            <person name="Haque T."/>
            <person name="Lashkar M.Z.H."/>
            <person name="Akhand A.I."/>
            <person name="Morshed G."/>
            <person name="Roy S."/>
            <person name="Uddin K.S."/>
            <person name="Rabeya T."/>
            <person name="Hossain A.S."/>
            <person name="Chowdhury A."/>
            <person name="Snigdha A.R."/>
            <person name="Mortoza M.S."/>
            <person name="Matin S.A."/>
            <person name="Hoque S.M.E."/>
            <person name="Islam M.K."/>
            <person name="Roy D.K."/>
            <person name="Haider R."/>
            <person name="Moosa M.M."/>
            <person name="Elias S.M."/>
            <person name="Hasan A.M."/>
            <person name="Jahan S."/>
            <person name="Shafiuddin M."/>
            <person name="Mahmood N."/>
            <person name="Shommy N.S."/>
        </authorList>
    </citation>
    <scope>NUCLEOTIDE SEQUENCE [LARGE SCALE GENOMIC DNA]</scope>
    <source>
        <strain evidence="7">cv. O-4</strain>
    </source>
</reference>
<dbReference type="EMBL" id="AWUE01006904">
    <property type="protein sequence ID" value="OMP12752.1"/>
    <property type="molecule type" value="Genomic_DNA"/>
</dbReference>
<protein>
    <recommendedName>
        <fullName evidence="5">BRX domain-containing protein</fullName>
    </recommendedName>
</protein>
<dbReference type="GO" id="GO:0005634">
    <property type="term" value="C:nucleus"/>
    <property type="evidence" value="ECO:0007669"/>
    <property type="project" value="UniProtKB-SubCell"/>
</dbReference>
<dbReference type="Pfam" id="PF08381">
    <property type="entry name" value="BRX"/>
    <property type="match status" value="1"/>
</dbReference>
<accession>A0A1R3L076</accession>
<keyword evidence="7" id="KW-1185">Reference proteome</keyword>
<keyword evidence="3" id="KW-0539">Nucleus</keyword>
<feature type="domain" description="BRX" evidence="5">
    <location>
        <begin position="137"/>
        <end position="167"/>
    </location>
</feature>
<evidence type="ECO:0000256" key="3">
    <source>
        <dbReference type="ARBA" id="ARBA00023242"/>
    </source>
</evidence>
<feature type="compositionally biased region" description="Polar residues" evidence="4">
    <location>
        <begin position="89"/>
        <end position="102"/>
    </location>
</feature>
<evidence type="ECO:0000313" key="7">
    <source>
        <dbReference type="Proteomes" id="UP000187203"/>
    </source>
</evidence>
<dbReference type="PANTHER" id="PTHR46058">
    <property type="entry name" value="PROTEIN BREVIS RADIX-LIKE 1"/>
    <property type="match status" value="1"/>
</dbReference>
<evidence type="ECO:0000256" key="2">
    <source>
        <dbReference type="ARBA" id="ARBA00009057"/>
    </source>
</evidence>
<feature type="compositionally biased region" description="Polar residues" evidence="4">
    <location>
        <begin position="54"/>
        <end position="69"/>
    </location>
</feature>
<dbReference type="Proteomes" id="UP000187203">
    <property type="component" value="Unassembled WGS sequence"/>
</dbReference>
<sequence length="167" mass="17971">MAERLPPGVFNAENIRTAYLPNGFEPNGVHYPDANGEGHLRSGSIGSSFLASPTAVDSNTINGTQSPAQSVREATRSNGRDNIPDTRLPNGSGSFQSGNSIVSEAADERESGSFADSEMGMKSRNSAVFANGNQVEAEWTEQYEPGVYITLVELRDGTRDLKRVRFS</sequence>
<name>A0A1R3L076_9ROSI</name>
<dbReference type="STRING" id="93759.A0A1R3L076"/>
<organism evidence="6 7">
    <name type="scientific">Corchorus olitorius</name>
    <dbReference type="NCBI Taxonomy" id="93759"/>
    <lineage>
        <taxon>Eukaryota</taxon>
        <taxon>Viridiplantae</taxon>
        <taxon>Streptophyta</taxon>
        <taxon>Embryophyta</taxon>
        <taxon>Tracheophyta</taxon>
        <taxon>Spermatophyta</taxon>
        <taxon>Magnoliopsida</taxon>
        <taxon>eudicotyledons</taxon>
        <taxon>Gunneridae</taxon>
        <taxon>Pentapetalae</taxon>
        <taxon>rosids</taxon>
        <taxon>malvids</taxon>
        <taxon>Malvales</taxon>
        <taxon>Malvaceae</taxon>
        <taxon>Grewioideae</taxon>
        <taxon>Apeibeae</taxon>
        <taxon>Corchorus</taxon>
    </lineage>
</organism>
<feature type="region of interest" description="Disordered" evidence="4">
    <location>
        <begin position="54"/>
        <end position="119"/>
    </location>
</feature>
<comment type="caution">
    <text evidence="6">The sequence shown here is derived from an EMBL/GenBank/DDBJ whole genome shotgun (WGS) entry which is preliminary data.</text>
</comment>
<comment type="subcellular location">
    <subcellularLocation>
        <location evidence="1">Nucleus</location>
    </subcellularLocation>
</comment>
<dbReference type="OrthoDB" id="1427124at2759"/>
<dbReference type="InterPro" id="IPR044532">
    <property type="entry name" value="BRX-like"/>
</dbReference>
<evidence type="ECO:0000256" key="4">
    <source>
        <dbReference type="SAM" id="MobiDB-lite"/>
    </source>
</evidence>
<gene>
    <name evidence="6" type="ORF">COLO4_02801</name>
</gene>
<dbReference type="PANTHER" id="PTHR46058:SF26">
    <property type="entry name" value="PROTEIN BREVIS RADIX-LIKE 1"/>
    <property type="match status" value="1"/>
</dbReference>
<feature type="compositionally biased region" description="Basic and acidic residues" evidence="4">
    <location>
        <begin position="73"/>
        <end position="84"/>
    </location>
</feature>
<dbReference type="AlphaFoldDB" id="A0A1R3L076"/>
<proteinExistence type="inferred from homology"/>
<comment type="similarity">
    <text evidence="2">Belongs to the BRX family.</text>
</comment>
<dbReference type="InterPro" id="IPR013591">
    <property type="entry name" value="Brevis_radix_dom"/>
</dbReference>
<evidence type="ECO:0000256" key="1">
    <source>
        <dbReference type="ARBA" id="ARBA00004123"/>
    </source>
</evidence>
<evidence type="ECO:0000313" key="6">
    <source>
        <dbReference type="EMBL" id="OMP12752.1"/>
    </source>
</evidence>
<evidence type="ECO:0000259" key="5">
    <source>
        <dbReference type="PROSITE" id="PS51514"/>
    </source>
</evidence>